<feature type="region of interest" description="Disordered" evidence="4">
    <location>
        <begin position="163"/>
        <end position="261"/>
    </location>
</feature>
<evidence type="ECO:0000256" key="1">
    <source>
        <dbReference type="ARBA" id="ARBA00001971"/>
    </source>
</evidence>
<organism evidence="5 6">
    <name type="scientific">Chlamydomonas schloesseri</name>
    <dbReference type="NCBI Taxonomy" id="2026947"/>
    <lineage>
        <taxon>Eukaryota</taxon>
        <taxon>Viridiplantae</taxon>
        <taxon>Chlorophyta</taxon>
        <taxon>core chlorophytes</taxon>
        <taxon>Chlorophyceae</taxon>
        <taxon>CS clade</taxon>
        <taxon>Chlamydomonadales</taxon>
        <taxon>Chlamydomonadaceae</taxon>
        <taxon>Chlamydomonas</taxon>
    </lineage>
</organism>
<dbReference type="GO" id="GO:0020037">
    <property type="term" value="F:heme binding"/>
    <property type="evidence" value="ECO:0007669"/>
    <property type="project" value="InterPro"/>
</dbReference>
<feature type="region of interest" description="Disordered" evidence="4">
    <location>
        <begin position="384"/>
        <end position="406"/>
    </location>
</feature>
<feature type="compositionally biased region" description="Gly residues" evidence="4">
    <location>
        <begin position="810"/>
        <end position="832"/>
    </location>
</feature>
<dbReference type="PRINTS" id="PR00463">
    <property type="entry name" value="EP450I"/>
</dbReference>
<comment type="similarity">
    <text evidence="2">Belongs to the cytochrome P450 family.</text>
</comment>
<feature type="region of interest" description="Disordered" evidence="4">
    <location>
        <begin position="423"/>
        <end position="500"/>
    </location>
</feature>
<dbReference type="Pfam" id="PF00067">
    <property type="entry name" value="p450"/>
    <property type="match status" value="3"/>
</dbReference>
<protein>
    <recommendedName>
        <fullName evidence="7">Cytochrome P450</fullName>
    </recommendedName>
</protein>
<feature type="region of interest" description="Disordered" evidence="4">
    <location>
        <begin position="797"/>
        <end position="832"/>
    </location>
</feature>
<feature type="compositionally biased region" description="Polar residues" evidence="4">
    <location>
        <begin position="797"/>
        <end position="808"/>
    </location>
</feature>
<dbReference type="InterPro" id="IPR017972">
    <property type="entry name" value="Cyt_P450_CS"/>
</dbReference>
<dbReference type="InterPro" id="IPR050121">
    <property type="entry name" value="Cytochrome_P450_monoxygenase"/>
</dbReference>
<dbReference type="AlphaFoldDB" id="A0A836BD70"/>
<feature type="compositionally biased region" description="Low complexity" evidence="4">
    <location>
        <begin position="397"/>
        <end position="406"/>
    </location>
</feature>
<keyword evidence="6" id="KW-1185">Reference proteome</keyword>
<comment type="cofactor">
    <cofactor evidence="1 3">
        <name>heme</name>
        <dbReference type="ChEBI" id="CHEBI:30413"/>
    </cofactor>
</comment>
<dbReference type="GO" id="GO:0004497">
    <property type="term" value="F:monooxygenase activity"/>
    <property type="evidence" value="ECO:0007669"/>
    <property type="project" value="InterPro"/>
</dbReference>
<feature type="compositionally biased region" description="Low complexity" evidence="4">
    <location>
        <begin position="252"/>
        <end position="261"/>
    </location>
</feature>
<dbReference type="InterPro" id="IPR036396">
    <property type="entry name" value="Cyt_P450_sf"/>
</dbReference>
<keyword evidence="3" id="KW-0349">Heme</keyword>
<evidence type="ECO:0000313" key="6">
    <source>
        <dbReference type="Proteomes" id="UP000613740"/>
    </source>
</evidence>
<dbReference type="InterPro" id="IPR002401">
    <property type="entry name" value="Cyt_P450_E_grp-I"/>
</dbReference>
<dbReference type="PROSITE" id="PS00086">
    <property type="entry name" value="CYTOCHROME_P450"/>
    <property type="match status" value="1"/>
</dbReference>
<evidence type="ECO:0000313" key="5">
    <source>
        <dbReference type="EMBL" id="KAG2455106.1"/>
    </source>
</evidence>
<dbReference type="GO" id="GO:0005506">
    <property type="term" value="F:iron ion binding"/>
    <property type="evidence" value="ECO:0007669"/>
    <property type="project" value="InterPro"/>
</dbReference>
<gene>
    <name evidence="5" type="ORF">HYH02_000926</name>
</gene>
<dbReference type="PANTHER" id="PTHR24305:SF166">
    <property type="entry name" value="CYTOCHROME P450 12A4, MITOCHONDRIAL-RELATED"/>
    <property type="match status" value="1"/>
</dbReference>
<dbReference type="Gene3D" id="1.10.630.10">
    <property type="entry name" value="Cytochrome P450"/>
    <property type="match status" value="2"/>
</dbReference>
<dbReference type="PRINTS" id="PR00385">
    <property type="entry name" value="P450"/>
</dbReference>
<feature type="compositionally biased region" description="Low complexity" evidence="4">
    <location>
        <begin position="475"/>
        <end position="486"/>
    </location>
</feature>
<feature type="compositionally biased region" description="Low complexity" evidence="4">
    <location>
        <begin position="220"/>
        <end position="244"/>
    </location>
</feature>
<feature type="compositionally biased region" description="Basic and acidic residues" evidence="4">
    <location>
        <begin position="183"/>
        <end position="202"/>
    </location>
</feature>
<proteinExistence type="inferred from homology"/>
<evidence type="ECO:0000256" key="3">
    <source>
        <dbReference type="PIRSR" id="PIRSR602401-1"/>
    </source>
</evidence>
<evidence type="ECO:0008006" key="7">
    <source>
        <dbReference type="Google" id="ProtNLM"/>
    </source>
</evidence>
<feature type="binding site" description="axial binding residue" evidence="3">
    <location>
        <position position="866"/>
    </location>
    <ligand>
        <name>heme</name>
        <dbReference type="ChEBI" id="CHEBI:30413"/>
    </ligand>
    <ligandPart>
        <name>Fe</name>
        <dbReference type="ChEBI" id="CHEBI:18248"/>
    </ligandPart>
</feature>
<keyword evidence="3" id="KW-0479">Metal-binding</keyword>
<dbReference type="InterPro" id="IPR001128">
    <property type="entry name" value="Cyt_P450"/>
</dbReference>
<dbReference type="SUPFAM" id="SSF48264">
    <property type="entry name" value="Cytochrome P450"/>
    <property type="match status" value="2"/>
</dbReference>
<keyword evidence="3" id="KW-0408">Iron</keyword>
<evidence type="ECO:0000256" key="4">
    <source>
        <dbReference type="SAM" id="MobiDB-lite"/>
    </source>
</evidence>
<sequence>MSSALDELRFYGTLAATLLGPRYDLARVPGPPGRPLLGNITAVMRPDYHVQMLEWANTYGGVFKFSLGFQPVVVVSDPAVAVQVLGRTPGRAIPRKCVGYKFFDMATNASGAHSFFTTSDEAQWAAVRKAAAAAFSSANVKKAFPIALRHLLLVAESLDPLGPQSPGNPYTELTHHSQHHQPTHQDHHHHQEQPQRSHEGGGKKQGRGSAAVADTSTGDGSVAGPSYPSSSSSNAAAAGAKGRTGPSGGSGDRSSSSSWLWRGPDLSWLRSDLSMGFRRRSHSSASKSGSAAVLESAAAVAADAAEAVGAADSTAAAAAAASAPSATSSYVDLGGCVGTGDSSLATSLSLSPSASSAAGVTSEHPAAAPCSCGRCGANTLRRGGGGSGGSGGPSGPAGPAVATGPAGALEGASKAAMELLAAAPAGPADSEAEAEQQQLQEEAAAGGGGGRAAIHSHPFYYGAEDDGDTSSAEDTPATHTAAAVAAEPGPRTPAAGTATAASAAALGGGSSGDGGSSDGGAGAGARRCCVVDIQEHLELSLLHVFVEALFGVAPQDFPGRQVAADMNLVLEEANSRLKVPLSGLARAVTQPVAQARIRAAQLRLAAVYGQLYDVIRARGPQPPAVTDLWACLGRVRHPKTGELLDRGGLVPEIGALMMAGFDTSSHSVAWALFALAANPGAQERVQQELDGRGLLRRPGGWAGGLLRRPGTAAPPRLPDLDDLPQLPYLSACIDEAMRMYPVAATASVREVTEPTRVGDFVIPPGVIVWPMLYALHNSVHNWDRPDQFLPERWLQPPQQREAQEQSYDGTIGGGGSRGSNRSGGTGAAPVGDGCGSGRSVGAGGGGAKGGGGGKRYMPFSDGMKSCLGQALGLMEVRTALVVLLGRYSFSLDPGHGGAEAVRRSMIMSLTLKIRGGLRLVATPLG</sequence>
<name>A0A836BD70_9CHLO</name>
<comment type="caution">
    <text evidence="5">The sequence shown here is derived from an EMBL/GenBank/DDBJ whole genome shotgun (WGS) entry which is preliminary data.</text>
</comment>
<dbReference type="GO" id="GO:0016705">
    <property type="term" value="F:oxidoreductase activity, acting on paired donors, with incorporation or reduction of molecular oxygen"/>
    <property type="evidence" value="ECO:0007669"/>
    <property type="project" value="InterPro"/>
</dbReference>
<dbReference type="PANTHER" id="PTHR24305">
    <property type="entry name" value="CYTOCHROME P450"/>
    <property type="match status" value="1"/>
</dbReference>
<feature type="compositionally biased region" description="Low complexity" evidence="4">
    <location>
        <begin position="423"/>
        <end position="444"/>
    </location>
</feature>
<evidence type="ECO:0000256" key="2">
    <source>
        <dbReference type="ARBA" id="ARBA00010617"/>
    </source>
</evidence>
<dbReference type="OrthoDB" id="1486960at2759"/>
<dbReference type="Proteomes" id="UP000613740">
    <property type="component" value="Unassembled WGS sequence"/>
</dbReference>
<dbReference type="EMBL" id="JAEHOD010000001">
    <property type="protein sequence ID" value="KAG2455106.1"/>
    <property type="molecule type" value="Genomic_DNA"/>
</dbReference>
<feature type="compositionally biased region" description="Gly residues" evidence="4">
    <location>
        <begin position="384"/>
        <end position="395"/>
    </location>
</feature>
<accession>A0A836BD70</accession>
<reference evidence="5" key="1">
    <citation type="journal article" date="2020" name="bioRxiv">
        <title>Comparative genomics of Chlamydomonas.</title>
        <authorList>
            <person name="Craig R.J."/>
            <person name="Hasan A.R."/>
            <person name="Ness R.W."/>
            <person name="Keightley P.D."/>
        </authorList>
    </citation>
    <scope>NUCLEOTIDE SEQUENCE</scope>
    <source>
        <strain evidence="5">CCAP 11/173</strain>
    </source>
</reference>